<comment type="catalytic activity">
    <reaction evidence="11 12">
        <text>NAD(+) + (deoxyribonucleotide)n-3'-hydroxyl + 5'-phospho-(deoxyribonucleotide)m = (deoxyribonucleotide)n+m + AMP + beta-nicotinamide D-nucleotide.</text>
        <dbReference type="EC" id="6.5.1.2"/>
    </reaction>
</comment>
<reference evidence="14" key="1">
    <citation type="submission" date="2020-08" db="EMBL/GenBank/DDBJ databases">
        <title>Genome public.</title>
        <authorList>
            <person name="Liu C."/>
            <person name="Sun Q."/>
        </authorList>
    </citation>
    <scope>NUCLEOTIDE SEQUENCE</scope>
    <source>
        <strain evidence="14">NSJ-32</strain>
    </source>
</reference>
<dbReference type="CDD" id="cd17748">
    <property type="entry name" value="BRCT_DNA_ligase_like"/>
    <property type="match status" value="1"/>
</dbReference>
<comment type="function">
    <text evidence="1 12">DNA ligase that catalyzes the formation of phosphodiester linkages between 5'-phosphoryl and 3'-hydroxyl groups in double-stranded DNA using NAD as a coenzyme and as the energy source for the reaction. It is essential for DNA replication and repair of damaged DNA.</text>
</comment>
<feature type="binding site" evidence="12">
    <location>
        <position position="389"/>
    </location>
    <ligand>
        <name>Zn(2+)</name>
        <dbReference type="ChEBI" id="CHEBI:29105"/>
    </ligand>
</feature>
<feature type="binding site" evidence="12">
    <location>
        <position position="297"/>
    </location>
    <ligand>
        <name>NAD(+)</name>
        <dbReference type="ChEBI" id="CHEBI:57540"/>
    </ligand>
</feature>
<dbReference type="AlphaFoldDB" id="A0A926DRR9"/>
<keyword evidence="3 12" id="KW-0235">DNA replication</keyword>
<evidence type="ECO:0000259" key="13">
    <source>
        <dbReference type="PROSITE" id="PS50172"/>
    </source>
</evidence>
<dbReference type="InterPro" id="IPR001357">
    <property type="entry name" value="BRCT_dom"/>
</dbReference>
<keyword evidence="4 12" id="KW-0479">Metal-binding</keyword>
<dbReference type="Pfam" id="PF03120">
    <property type="entry name" value="OB_DNA_ligase"/>
    <property type="match status" value="1"/>
</dbReference>
<dbReference type="SUPFAM" id="SSF50249">
    <property type="entry name" value="Nucleic acid-binding proteins"/>
    <property type="match status" value="1"/>
</dbReference>
<dbReference type="SUPFAM" id="SSF56091">
    <property type="entry name" value="DNA ligase/mRNA capping enzyme, catalytic domain"/>
    <property type="match status" value="1"/>
</dbReference>
<dbReference type="GO" id="GO:0003911">
    <property type="term" value="F:DNA ligase (NAD+) activity"/>
    <property type="evidence" value="ECO:0007669"/>
    <property type="project" value="UniProtKB-UniRule"/>
</dbReference>
<dbReference type="NCBIfam" id="TIGR00575">
    <property type="entry name" value="dnlj"/>
    <property type="match status" value="1"/>
</dbReference>
<feature type="binding site" evidence="12">
    <location>
        <begin position="81"/>
        <end position="82"/>
    </location>
    <ligand>
        <name>NAD(+)</name>
        <dbReference type="ChEBI" id="CHEBI:57540"/>
    </ligand>
</feature>
<evidence type="ECO:0000256" key="3">
    <source>
        <dbReference type="ARBA" id="ARBA00022705"/>
    </source>
</evidence>
<keyword evidence="2 12" id="KW-0436">Ligase</keyword>
<dbReference type="PROSITE" id="PS50172">
    <property type="entry name" value="BRCT"/>
    <property type="match status" value="1"/>
</dbReference>
<dbReference type="InterPro" id="IPR041663">
    <property type="entry name" value="DisA/LigA_HHH"/>
</dbReference>
<evidence type="ECO:0000256" key="10">
    <source>
        <dbReference type="ARBA" id="ARBA00023211"/>
    </source>
</evidence>
<name>A0A926DRR9_9FIRM</name>
<comment type="similarity">
    <text evidence="12">Belongs to the NAD-dependent DNA ligase family. LigA subfamily.</text>
</comment>
<keyword evidence="8 12" id="KW-0520">NAD</keyword>
<feature type="active site" description="N6-AMP-lysine intermediate" evidence="12">
    <location>
        <position position="105"/>
    </location>
</feature>
<dbReference type="RefSeq" id="WP_177715766.1">
    <property type="nucleotide sequence ID" value="NZ_JACRSQ010000004.1"/>
</dbReference>
<comment type="caution">
    <text evidence="14">The sequence shown here is derived from an EMBL/GenBank/DDBJ whole genome shotgun (WGS) entry which is preliminary data.</text>
</comment>
<evidence type="ECO:0000256" key="7">
    <source>
        <dbReference type="ARBA" id="ARBA00022842"/>
    </source>
</evidence>
<comment type="caution">
    <text evidence="12">Lacks conserved residue(s) required for the propagation of feature annotation.</text>
</comment>
<dbReference type="InterPro" id="IPR013840">
    <property type="entry name" value="DNAligase_N"/>
</dbReference>
<dbReference type="InterPro" id="IPR012340">
    <property type="entry name" value="NA-bd_OB-fold"/>
</dbReference>
<dbReference type="GO" id="GO:0003677">
    <property type="term" value="F:DNA binding"/>
    <property type="evidence" value="ECO:0007669"/>
    <property type="project" value="InterPro"/>
</dbReference>
<evidence type="ECO:0000256" key="2">
    <source>
        <dbReference type="ARBA" id="ARBA00022598"/>
    </source>
</evidence>
<feature type="binding site" evidence="12">
    <location>
        <position position="411"/>
    </location>
    <ligand>
        <name>Zn(2+)</name>
        <dbReference type="ChEBI" id="CHEBI:29105"/>
    </ligand>
</feature>
<dbReference type="GO" id="GO:0046872">
    <property type="term" value="F:metal ion binding"/>
    <property type="evidence" value="ECO:0007669"/>
    <property type="project" value="UniProtKB-KW"/>
</dbReference>
<dbReference type="Pfam" id="PF01653">
    <property type="entry name" value="DNA_ligase_aden"/>
    <property type="match status" value="1"/>
</dbReference>
<sequence length="656" mass="73462">MAEDTIEKLKKLTKRLNDAAEAYYQQDREIMTNFEYDALYDELVALERETGMVLSESPTRHVGYQIQSSLPKVSHSTPMLSLDKTKSPGALRDWLGSQTGLLSWKLDGLTIVLQYDQGALTRAVTRGNGEVGEDITPNAKVFRNIPLEIPYKGELILRGEAVISYGEFTRINEALPPEEQYKNPRNLCSGSVRQLNNEITAKRGVHYFVFGLVLAQDMDFHDSKEEMMTFIQSLGFETVEFCKVDAQTVEEAVQSFEGRIAESEFPSDGLVLTFNSISYSESLGRTAKFPRDSIAFKWQDETRSTVLRDIEWNTSRTGLINPVAIFDPVELEGTTVQRASIHNISIMEELELGIGDEIEVYKANMIIPQIGENLTRSGTAVIPEYCPRCGGAAKVSDGREAKVLYCTNPNCGAKLLMAFTHFTTRNAMNIEGLSEATLEKFIDMGFLESFGDIYRLKEHKADIESMEGFGERSAQNLFASIERSRDAEMPRFINALGIQNVGLANARLLCKAYRQDLTAILAAKEEELASIDGFGDIIANRVYEYFQNPINRDVVEDLLRYVRFAPAEESEEAAQMPLEGKTFVITGNLEHFENRDALVDFIIKRGGKAVASVSKKTSYLINNDTASSSSKNKKAQELGIPILSEEEFLRLVEDEI</sequence>
<dbReference type="HAMAP" id="MF_01588">
    <property type="entry name" value="DNA_ligase_A"/>
    <property type="match status" value="1"/>
</dbReference>
<feature type="binding site" evidence="12">
    <location>
        <position position="406"/>
    </location>
    <ligand>
        <name>Zn(2+)</name>
        <dbReference type="ChEBI" id="CHEBI:29105"/>
    </ligand>
</feature>
<dbReference type="SUPFAM" id="SSF52113">
    <property type="entry name" value="BRCT domain"/>
    <property type="match status" value="1"/>
</dbReference>
<keyword evidence="15" id="KW-1185">Reference proteome</keyword>
<keyword evidence="9 12" id="KW-0234">DNA repair</keyword>
<dbReference type="InterPro" id="IPR001679">
    <property type="entry name" value="DNA_ligase"/>
</dbReference>
<dbReference type="Gene3D" id="3.40.50.10190">
    <property type="entry name" value="BRCT domain"/>
    <property type="match status" value="1"/>
</dbReference>
<dbReference type="SMART" id="SM00532">
    <property type="entry name" value="LIGANc"/>
    <property type="match status" value="1"/>
</dbReference>
<dbReference type="Gene3D" id="1.10.150.20">
    <property type="entry name" value="5' to 3' exonuclease, C-terminal subdomain"/>
    <property type="match status" value="2"/>
</dbReference>
<evidence type="ECO:0000256" key="4">
    <source>
        <dbReference type="ARBA" id="ARBA00022723"/>
    </source>
</evidence>
<dbReference type="Pfam" id="PF00533">
    <property type="entry name" value="BRCT"/>
    <property type="match status" value="1"/>
</dbReference>
<dbReference type="InterPro" id="IPR010994">
    <property type="entry name" value="RuvA_2-like"/>
</dbReference>
<dbReference type="NCBIfam" id="NF005932">
    <property type="entry name" value="PRK07956.1"/>
    <property type="match status" value="1"/>
</dbReference>
<keyword evidence="10 12" id="KW-0464">Manganese</keyword>
<feature type="binding site" evidence="12">
    <location>
        <position position="386"/>
    </location>
    <ligand>
        <name>Zn(2+)</name>
        <dbReference type="ChEBI" id="CHEBI:29105"/>
    </ligand>
</feature>
<evidence type="ECO:0000313" key="14">
    <source>
        <dbReference type="EMBL" id="MBC8542833.1"/>
    </source>
</evidence>
<evidence type="ECO:0000313" key="15">
    <source>
        <dbReference type="Proteomes" id="UP000657006"/>
    </source>
</evidence>
<dbReference type="GO" id="GO:0006260">
    <property type="term" value="P:DNA replication"/>
    <property type="evidence" value="ECO:0007669"/>
    <property type="project" value="UniProtKB-KW"/>
</dbReference>
<dbReference type="InterPro" id="IPR003583">
    <property type="entry name" value="Hlx-hairpin-Hlx_DNA-bd_motif"/>
</dbReference>
<accession>A0A926DRR9</accession>
<proteinExistence type="inferred from homology"/>
<dbReference type="SMART" id="SM00278">
    <property type="entry name" value="HhH1"/>
    <property type="match status" value="3"/>
</dbReference>
<comment type="cofactor">
    <cofactor evidence="12">
        <name>Mg(2+)</name>
        <dbReference type="ChEBI" id="CHEBI:18420"/>
    </cofactor>
    <cofactor evidence="12">
        <name>Mn(2+)</name>
        <dbReference type="ChEBI" id="CHEBI:29035"/>
    </cofactor>
</comment>
<feature type="binding site" evidence="12">
    <location>
        <position position="160"/>
    </location>
    <ligand>
        <name>NAD(+)</name>
        <dbReference type="ChEBI" id="CHEBI:57540"/>
    </ligand>
</feature>
<dbReference type="InterPro" id="IPR004150">
    <property type="entry name" value="NAD_DNA_ligase_OB"/>
</dbReference>
<dbReference type="SMART" id="SM00292">
    <property type="entry name" value="BRCT"/>
    <property type="match status" value="1"/>
</dbReference>
<evidence type="ECO:0000256" key="11">
    <source>
        <dbReference type="ARBA" id="ARBA00034005"/>
    </source>
</evidence>
<dbReference type="Gene3D" id="2.40.50.140">
    <property type="entry name" value="Nucleic acid-binding proteins"/>
    <property type="match status" value="1"/>
</dbReference>
<evidence type="ECO:0000256" key="12">
    <source>
        <dbReference type="HAMAP-Rule" id="MF_01588"/>
    </source>
</evidence>
<keyword evidence="7 12" id="KW-0460">Magnesium</keyword>
<dbReference type="Pfam" id="PF12826">
    <property type="entry name" value="HHH_2"/>
    <property type="match status" value="1"/>
</dbReference>
<dbReference type="InterPro" id="IPR036420">
    <property type="entry name" value="BRCT_dom_sf"/>
</dbReference>
<feature type="binding site" evidence="12">
    <location>
        <position position="126"/>
    </location>
    <ligand>
        <name>NAD(+)</name>
        <dbReference type="ChEBI" id="CHEBI:57540"/>
    </ligand>
</feature>
<gene>
    <name evidence="12 14" type="primary">ligA</name>
    <name evidence="14" type="ORF">H8730_04645</name>
</gene>
<organism evidence="14 15">
    <name type="scientific">Bianquea renquensis</name>
    <dbReference type="NCBI Taxonomy" id="2763661"/>
    <lineage>
        <taxon>Bacteria</taxon>
        <taxon>Bacillati</taxon>
        <taxon>Bacillota</taxon>
        <taxon>Clostridia</taxon>
        <taxon>Eubacteriales</taxon>
        <taxon>Bianqueaceae</taxon>
        <taxon>Bianquea</taxon>
    </lineage>
</organism>
<evidence type="ECO:0000256" key="9">
    <source>
        <dbReference type="ARBA" id="ARBA00023204"/>
    </source>
</evidence>
<keyword evidence="6 12" id="KW-0862">Zinc</keyword>
<evidence type="ECO:0000256" key="8">
    <source>
        <dbReference type="ARBA" id="ARBA00023027"/>
    </source>
</evidence>
<dbReference type="Gene3D" id="3.30.470.30">
    <property type="entry name" value="DNA ligase/mRNA capping enzyme"/>
    <property type="match status" value="1"/>
</dbReference>
<dbReference type="Proteomes" id="UP000657006">
    <property type="component" value="Unassembled WGS sequence"/>
</dbReference>
<dbReference type="SUPFAM" id="SSF47781">
    <property type="entry name" value="RuvA domain 2-like"/>
    <property type="match status" value="1"/>
</dbReference>
<dbReference type="PIRSF" id="PIRSF001604">
    <property type="entry name" value="LigA"/>
    <property type="match status" value="1"/>
</dbReference>
<evidence type="ECO:0000256" key="1">
    <source>
        <dbReference type="ARBA" id="ARBA00004067"/>
    </source>
</evidence>
<protein>
    <recommendedName>
        <fullName evidence="12">DNA ligase</fullName>
        <ecNumber evidence="12">6.5.1.2</ecNumber>
    </recommendedName>
    <alternativeName>
        <fullName evidence="12">Polydeoxyribonucleotide synthase [NAD(+)]</fullName>
    </alternativeName>
</protein>
<dbReference type="EMBL" id="JACRSQ010000004">
    <property type="protein sequence ID" value="MBC8542833.1"/>
    <property type="molecule type" value="Genomic_DNA"/>
</dbReference>
<keyword evidence="5 12" id="KW-0227">DNA damage</keyword>
<dbReference type="InterPro" id="IPR013839">
    <property type="entry name" value="DNAligase_adenylation"/>
</dbReference>
<dbReference type="GO" id="GO:0006281">
    <property type="term" value="P:DNA repair"/>
    <property type="evidence" value="ECO:0007669"/>
    <property type="project" value="UniProtKB-KW"/>
</dbReference>
<dbReference type="Gene3D" id="1.10.287.610">
    <property type="entry name" value="Helix hairpin bin"/>
    <property type="match status" value="1"/>
</dbReference>
<feature type="domain" description="BRCT" evidence="13">
    <location>
        <begin position="573"/>
        <end position="656"/>
    </location>
</feature>
<evidence type="ECO:0000256" key="5">
    <source>
        <dbReference type="ARBA" id="ARBA00022763"/>
    </source>
</evidence>
<dbReference type="EC" id="6.5.1.2" evidence="12"/>
<evidence type="ECO:0000256" key="6">
    <source>
        <dbReference type="ARBA" id="ARBA00022833"/>
    </source>
</evidence>